<proteinExistence type="predicted"/>
<dbReference type="Proteomes" id="UP000063699">
    <property type="component" value="Chromosome"/>
</dbReference>
<evidence type="ECO:0000259" key="2">
    <source>
        <dbReference type="PROSITE" id="PS51352"/>
    </source>
</evidence>
<gene>
    <name evidence="3" type="ORF">AOZ06_32610</name>
</gene>
<evidence type="ECO:0000256" key="1">
    <source>
        <dbReference type="SAM" id="MobiDB-lite"/>
    </source>
</evidence>
<evidence type="ECO:0000313" key="4">
    <source>
        <dbReference type="Proteomes" id="UP000063699"/>
    </source>
</evidence>
<dbReference type="Gene3D" id="3.40.30.10">
    <property type="entry name" value="Glutaredoxin"/>
    <property type="match status" value="1"/>
</dbReference>
<keyword evidence="4" id="KW-1185">Reference proteome</keyword>
<dbReference type="InterPro" id="IPR000866">
    <property type="entry name" value="AhpC/TSA"/>
</dbReference>
<reference evidence="3 4" key="1">
    <citation type="submission" date="2015-07" db="EMBL/GenBank/DDBJ databases">
        <title>Genome sequencing of Kibdelosporangium phytohabitans.</title>
        <authorList>
            <person name="Qin S."/>
            <person name="Xing K."/>
        </authorList>
    </citation>
    <scope>NUCLEOTIDE SEQUENCE [LARGE SCALE GENOMIC DNA]</scope>
    <source>
        <strain evidence="3 4">KLBMP1111</strain>
    </source>
</reference>
<protein>
    <recommendedName>
        <fullName evidence="2">Thioredoxin domain-containing protein</fullName>
    </recommendedName>
</protein>
<name>A0A0N7F5U7_9PSEU</name>
<dbReference type="PANTHER" id="PTHR42852:SF17">
    <property type="entry name" value="THIOREDOXIN-LIKE PROTEIN HI_1115"/>
    <property type="match status" value="1"/>
</dbReference>
<dbReference type="InterPro" id="IPR036249">
    <property type="entry name" value="Thioredoxin-like_sf"/>
</dbReference>
<evidence type="ECO:0000313" key="3">
    <source>
        <dbReference type="EMBL" id="ALG15223.1"/>
    </source>
</evidence>
<dbReference type="GO" id="GO:0016491">
    <property type="term" value="F:oxidoreductase activity"/>
    <property type="evidence" value="ECO:0007669"/>
    <property type="project" value="InterPro"/>
</dbReference>
<dbReference type="KEGG" id="kphy:AOZ06_32610"/>
<sequence>MAGCAAEPPPSAEPPARQGGGHTPDTLKFTAKTLDDKDFDGTSLAGKPAVIWFWTPWCPRCQGEAPHLGALARQYEGKITFVGVGAQDQVPAMKNFVADNGVSGFTHLADVNASVWTKFGVTQQPAYAFYYADGSLEIVKQQLTETALDDRVGKLTVK</sequence>
<dbReference type="Pfam" id="PF00578">
    <property type="entry name" value="AhpC-TSA"/>
    <property type="match status" value="1"/>
</dbReference>
<dbReference type="InterPro" id="IPR050553">
    <property type="entry name" value="Thioredoxin_ResA/DsbE_sf"/>
</dbReference>
<dbReference type="GO" id="GO:0016209">
    <property type="term" value="F:antioxidant activity"/>
    <property type="evidence" value="ECO:0007669"/>
    <property type="project" value="InterPro"/>
</dbReference>
<dbReference type="PROSITE" id="PS51352">
    <property type="entry name" value="THIOREDOXIN_2"/>
    <property type="match status" value="1"/>
</dbReference>
<dbReference type="SUPFAM" id="SSF52833">
    <property type="entry name" value="Thioredoxin-like"/>
    <property type="match status" value="1"/>
</dbReference>
<feature type="region of interest" description="Disordered" evidence="1">
    <location>
        <begin position="1"/>
        <end position="28"/>
    </location>
</feature>
<organism evidence="3 4">
    <name type="scientific">Kibdelosporangium phytohabitans</name>
    <dbReference type="NCBI Taxonomy" id="860235"/>
    <lineage>
        <taxon>Bacteria</taxon>
        <taxon>Bacillati</taxon>
        <taxon>Actinomycetota</taxon>
        <taxon>Actinomycetes</taxon>
        <taxon>Pseudonocardiales</taxon>
        <taxon>Pseudonocardiaceae</taxon>
        <taxon>Kibdelosporangium</taxon>
    </lineage>
</organism>
<feature type="domain" description="Thioredoxin" evidence="2">
    <location>
        <begin position="3"/>
        <end position="153"/>
    </location>
</feature>
<dbReference type="EMBL" id="CP012752">
    <property type="protein sequence ID" value="ALG15223.1"/>
    <property type="molecule type" value="Genomic_DNA"/>
</dbReference>
<dbReference type="PANTHER" id="PTHR42852">
    <property type="entry name" value="THIOL:DISULFIDE INTERCHANGE PROTEIN DSBE"/>
    <property type="match status" value="1"/>
</dbReference>
<accession>A0A0N7F5U7</accession>
<dbReference type="AlphaFoldDB" id="A0A0N7F5U7"/>
<dbReference type="InterPro" id="IPR013766">
    <property type="entry name" value="Thioredoxin_domain"/>
</dbReference>
<dbReference type="STRING" id="860235.AOZ06_32610"/>